<reference evidence="6 7" key="1">
    <citation type="submission" date="2019-09" db="EMBL/GenBank/DDBJ databases">
        <title>Polymorphobacter sp. isolated from a lake in China.</title>
        <authorList>
            <person name="Liu Z."/>
        </authorList>
    </citation>
    <scope>NUCLEOTIDE SEQUENCE [LARGE SCALE GENOMIC DNA]</scope>
    <source>
        <strain evidence="6 7">D40P</strain>
    </source>
</reference>
<dbReference type="GO" id="GO:0005198">
    <property type="term" value="F:structural molecule activity"/>
    <property type="evidence" value="ECO:0007669"/>
    <property type="project" value="UniProtKB-UniRule"/>
</dbReference>
<feature type="domain" description="Flagellin N-terminal" evidence="4">
    <location>
        <begin position="4"/>
        <end position="139"/>
    </location>
</feature>
<keyword evidence="2 3" id="KW-0975">Bacterial flagellum</keyword>
<keyword evidence="3" id="KW-0964">Secreted</keyword>
<dbReference type="PANTHER" id="PTHR42792">
    <property type="entry name" value="FLAGELLIN"/>
    <property type="match status" value="1"/>
</dbReference>
<dbReference type="Proteomes" id="UP000481327">
    <property type="component" value="Unassembled WGS sequence"/>
</dbReference>
<evidence type="ECO:0000259" key="4">
    <source>
        <dbReference type="Pfam" id="PF00669"/>
    </source>
</evidence>
<feature type="domain" description="Flagellin C-terminal" evidence="5">
    <location>
        <begin position="228"/>
        <end position="300"/>
    </location>
</feature>
<keyword evidence="7" id="KW-1185">Reference proteome</keyword>
<comment type="function">
    <text evidence="3">Flagellin is the subunit protein which polymerizes to form the filaments of bacterial flagella.</text>
</comment>
<dbReference type="InterPro" id="IPR001492">
    <property type="entry name" value="Flagellin"/>
</dbReference>
<dbReference type="RefSeq" id="WP_152576201.1">
    <property type="nucleotide sequence ID" value="NZ_JAATJI010000001.1"/>
</dbReference>
<evidence type="ECO:0000256" key="2">
    <source>
        <dbReference type="ARBA" id="ARBA00023143"/>
    </source>
</evidence>
<dbReference type="PANTHER" id="PTHR42792:SF1">
    <property type="entry name" value="FLAGELLAR HOOK-ASSOCIATED PROTEIN 3"/>
    <property type="match status" value="1"/>
</dbReference>
<dbReference type="GO" id="GO:0005576">
    <property type="term" value="C:extracellular region"/>
    <property type="evidence" value="ECO:0007669"/>
    <property type="project" value="UniProtKB-SubCell"/>
</dbReference>
<name>A0A7C9GST6_9SPHN</name>
<protein>
    <recommendedName>
        <fullName evidence="3">Flagellin</fullName>
    </recommendedName>
</protein>
<dbReference type="SUPFAM" id="SSF64518">
    <property type="entry name" value="Phase 1 flagellin"/>
    <property type="match status" value="1"/>
</dbReference>
<evidence type="ECO:0000256" key="1">
    <source>
        <dbReference type="ARBA" id="ARBA00005709"/>
    </source>
</evidence>
<dbReference type="GO" id="GO:0009288">
    <property type="term" value="C:bacterial-type flagellum"/>
    <property type="evidence" value="ECO:0007669"/>
    <property type="project" value="UniProtKB-SubCell"/>
</dbReference>
<dbReference type="EMBL" id="WIOL01000001">
    <property type="protein sequence ID" value="MQT15729.1"/>
    <property type="molecule type" value="Genomic_DNA"/>
</dbReference>
<comment type="caution">
    <text evidence="6">The sequence shown here is derived from an EMBL/GenBank/DDBJ whole genome shotgun (WGS) entry which is preliminary data.</text>
</comment>
<evidence type="ECO:0000259" key="5">
    <source>
        <dbReference type="Pfam" id="PF00700"/>
    </source>
</evidence>
<dbReference type="OrthoDB" id="7389561at2"/>
<gene>
    <name evidence="6" type="ORF">F3168_00420</name>
</gene>
<dbReference type="Gene3D" id="1.20.1330.10">
    <property type="entry name" value="f41 fragment of flagellin, N-terminal domain"/>
    <property type="match status" value="1"/>
</dbReference>
<evidence type="ECO:0000256" key="3">
    <source>
        <dbReference type="RuleBase" id="RU362073"/>
    </source>
</evidence>
<dbReference type="InterPro" id="IPR046358">
    <property type="entry name" value="Flagellin_C"/>
</dbReference>
<evidence type="ECO:0000313" key="6">
    <source>
        <dbReference type="EMBL" id="MQT15729.1"/>
    </source>
</evidence>
<organism evidence="6 7">
    <name type="scientific">Sandarakinorhabdus fusca</name>
    <dbReference type="NCBI Taxonomy" id="1439888"/>
    <lineage>
        <taxon>Bacteria</taxon>
        <taxon>Pseudomonadati</taxon>
        <taxon>Pseudomonadota</taxon>
        <taxon>Alphaproteobacteria</taxon>
        <taxon>Sphingomonadales</taxon>
        <taxon>Sphingosinicellaceae</taxon>
        <taxon>Sandarakinorhabdus</taxon>
    </lineage>
</organism>
<dbReference type="AlphaFoldDB" id="A0A7C9GST6"/>
<evidence type="ECO:0000313" key="7">
    <source>
        <dbReference type="Proteomes" id="UP000481327"/>
    </source>
</evidence>
<sequence length="308" mass="32314">MTQVNTRAAHLAAVARMGDLSLQLDGLQGQIARGRRIETPADDPVAFARAALLHREQAAAAATQRGIDAATRRLTATDTAIESLDGVVQRGRELALRANNATLSAADRETIATELRELEAQAHGLADSRDSDGQRLFGGALGDRPAYIVDADGVAHWQGGGRAPALALALGSSQLASASEGPAVFGVTDAIAGTRDLFASFTALRAALAEPDPEARGAAIATGIGDFDTHVSRLADARGVLGARLARLDSETTRLDKAKLATETDLSKLESLDMPAAIARLQRLLTVLEAAQASFTRITNLSLWDQLR</sequence>
<dbReference type="Pfam" id="PF00669">
    <property type="entry name" value="Flagellin_N"/>
    <property type="match status" value="1"/>
</dbReference>
<comment type="subcellular location">
    <subcellularLocation>
        <location evidence="3">Secreted</location>
    </subcellularLocation>
    <subcellularLocation>
        <location evidence="3">Bacterial flagellum</location>
    </subcellularLocation>
</comment>
<proteinExistence type="inferred from homology"/>
<comment type="similarity">
    <text evidence="1 3">Belongs to the bacterial flagellin family.</text>
</comment>
<dbReference type="InterPro" id="IPR001029">
    <property type="entry name" value="Flagellin_N"/>
</dbReference>
<dbReference type="Pfam" id="PF00700">
    <property type="entry name" value="Flagellin_C"/>
    <property type="match status" value="1"/>
</dbReference>
<accession>A0A7C9GST6</accession>